<dbReference type="EMBL" id="JAUSWA010000025">
    <property type="protein sequence ID" value="MDQ0495636.1"/>
    <property type="molecule type" value="Genomic_DNA"/>
</dbReference>
<comment type="caution">
    <text evidence="1">The sequence shown here is derived from an EMBL/GenBank/DDBJ whole genome shotgun (WGS) entry which is preliminary data.</text>
</comment>
<evidence type="ECO:0000313" key="2">
    <source>
        <dbReference type="Proteomes" id="UP001242811"/>
    </source>
</evidence>
<accession>A0ABU0L1T4</accession>
<sequence>MQVSRGVKYGFYLIGSIQENPGAVAMGSTVPPA</sequence>
<organism evidence="1 2">
    <name type="scientific">Paenibacillus brasilensis</name>
    <dbReference type="NCBI Taxonomy" id="128574"/>
    <lineage>
        <taxon>Bacteria</taxon>
        <taxon>Bacillati</taxon>
        <taxon>Bacillota</taxon>
        <taxon>Bacilli</taxon>
        <taxon>Bacillales</taxon>
        <taxon>Paenibacillaceae</taxon>
        <taxon>Paenibacillus</taxon>
    </lineage>
</organism>
<name>A0ABU0L1T4_9BACL</name>
<reference evidence="1 2" key="1">
    <citation type="submission" date="2023-07" db="EMBL/GenBank/DDBJ databases">
        <title>Genomic Encyclopedia of Type Strains, Phase IV (KMG-IV): sequencing the most valuable type-strain genomes for metagenomic binning, comparative biology and taxonomic classification.</title>
        <authorList>
            <person name="Goeker M."/>
        </authorList>
    </citation>
    <scope>NUCLEOTIDE SEQUENCE [LARGE SCALE GENOMIC DNA]</scope>
    <source>
        <strain evidence="1 2">DSM 14914</strain>
    </source>
</reference>
<evidence type="ECO:0000313" key="1">
    <source>
        <dbReference type="EMBL" id="MDQ0495636.1"/>
    </source>
</evidence>
<keyword evidence="2" id="KW-1185">Reference proteome</keyword>
<protein>
    <submittedName>
        <fullName evidence="1">Uncharacterized protein</fullName>
    </submittedName>
</protein>
<gene>
    <name evidence="1" type="ORF">QOZ95_003818</name>
</gene>
<dbReference type="Proteomes" id="UP001242811">
    <property type="component" value="Unassembled WGS sequence"/>
</dbReference>
<proteinExistence type="predicted"/>